<accession>A0ABD0Z6U4</accession>
<keyword evidence="1" id="KW-1133">Transmembrane helix</keyword>
<reference evidence="2 3" key="1">
    <citation type="submission" date="2024-07" db="EMBL/GenBank/DDBJ databases">
        <title>Chromosome-level genome assembly of the water stick insect Ranatra chinensis (Heteroptera: Nepidae).</title>
        <authorList>
            <person name="Liu X."/>
        </authorList>
    </citation>
    <scope>NUCLEOTIDE SEQUENCE [LARGE SCALE GENOMIC DNA]</scope>
    <source>
        <strain evidence="2">Cailab_2021Rc</strain>
        <tissue evidence="2">Muscle</tissue>
    </source>
</reference>
<dbReference type="Proteomes" id="UP001558652">
    <property type="component" value="Unassembled WGS sequence"/>
</dbReference>
<dbReference type="AlphaFoldDB" id="A0ABD0Z6U4"/>
<evidence type="ECO:0000256" key="1">
    <source>
        <dbReference type="SAM" id="Phobius"/>
    </source>
</evidence>
<name>A0ABD0Z6U4_9HEMI</name>
<keyword evidence="1" id="KW-0472">Membrane</keyword>
<feature type="non-terminal residue" evidence="2">
    <location>
        <position position="1"/>
    </location>
</feature>
<protein>
    <recommendedName>
        <fullName evidence="4">KIAA1109</fullName>
    </recommendedName>
</protein>
<organism evidence="2 3">
    <name type="scientific">Ranatra chinensis</name>
    <dbReference type="NCBI Taxonomy" id="642074"/>
    <lineage>
        <taxon>Eukaryota</taxon>
        <taxon>Metazoa</taxon>
        <taxon>Ecdysozoa</taxon>
        <taxon>Arthropoda</taxon>
        <taxon>Hexapoda</taxon>
        <taxon>Insecta</taxon>
        <taxon>Pterygota</taxon>
        <taxon>Neoptera</taxon>
        <taxon>Paraneoptera</taxon>
        <taxon>Hemiptera</taxon>
        <taxon>Heteroptera</taxon>
        <taxon>Panheteroptera</taxon>
        <taxon>Nepomorpha</taxon>
        <taxon>Nepidae</taxon>
        <taxon>Ranatrinae</taxon>
        <taxon>Ranatra</taxon>
    </lineage>
</organism>
<dbReference type="EMBL" id="JBFDAA010000007">
    <property type="protein sequence ID" value="KAL1131084.1"/>
    <property type="molecule type" value="Genomic_DNA"/>
</dbReference>
<feature type="transmembrane region" description="Helical" evidence="1">
    <location>
        <begin position="843"/>
        <end position="864"/>
    </location>
</feature>
<evidence type="ECO:0008006" key="4">
    <source>
        <dbReference type="Google" id="ProtNLM"/>
    </source>
</evidence>
<sequence>TIRTQLTFDFHRLNILLLRAVVSDSGLVGRKIATSTMTEAKIHANVGNSLEVDGSLGGLQILDLTPEGQTHQRILSLGEDPLIKQQRSQSSEHILATMAAEMYNMSGHQRSHHPVEDQAFSFSLKRSPITPDTDVAEISIKMASVWYTHSPQLLFELHSCAEEFKQYLSNLARSIGSAATEMAIGLVHTRTESLAHSLSMGGRLYGSSGDVSQTPRKRMSYSAEYVEINSKGTNTPLSPSDQSPCTTLIKWDIILASPVVVLPQNSSSTHVAVANLGSITVKNTSNSPATSPWMMSPYTSQCFFIQIRDINLFTLNIQNRLTASEKMPMLADKLYCCGSEGKPVLHDTSVQLSVVRELGRICMRNQDDMLFQDSGADFVHIDQQETLQINGRVVTPLKLSLSRHQYEQLLDTVDTCLNDNVVRQEKGKLSSIKEEPEMHTGVPTLNMDPALRARMMLHTSTTQNQLSAAHSLALSLSFELPVLIVELVADLGVGEQGLVALSFQELIIQFDKSHSLETNVQVSLKSLVMEDLQKDAGSKHRYIMVSSTDACRRGARHIPLFVSKSCPNLVSPHSCTQPWHSSLPDRLQAEHVLGATPARQRHITVRHTTVNFNSLDVIVNIESWLVVLDFFGNSQGDLNSELEISVRSLSVMLNRAEYEVGRAVMSKLNARLVSTSNSGLTETEASVGSLSLSDLTPNHSHLYKEKFITSGLKLYMTKYNTLDSQQERQFDIMLKMDMSCLVYVHTQRFIAELQVYFRLFPHFRRRIGYNKGNDTLDDENTVSTRILLDLHAASPIILLPVCSQSGSVLIADLGKLTVQNKLLMYDTPGTGISSGPSKGILKLNILLVARIVMKFIVFFCYFAVPLYL</sequence>
<comment type="caution">
    <text evidence="2">The sequence shown here is derived from an EMBL/GenBank/DDBJ whole genome shotgun (WGS) entry which is preliminary data.</text>
</comment>
<evidence type="ECO:0000313" key="2">
    <source>
        <dbReference type="EMBL" id="KAL1131084.1"/>
    </source>
</evidence>
<gene>
    <name evidence="2" type="ORF">AAG570_012321</name>
</gene>
<keyword evidence="3" id="KW-1185">Reference proteome</keyword>
<proteinExistence type="predicted"/>
<keyword evidence="1" id="KW-0812">Transmembrane</keyword>
<evidence type="ECO:0000313" key="3">
    <source>
        <dbReference type="Proteomes" id="UP001558652"/>
    </source>
</evidence>